<keyword evidence="12" id="KW-1185">Reference proteome</keyword>
<evidence type="ECO:0000256" key="1">
    <source>
        <dbReference type="ARBA" id="ARBA00004651"/>
    </source>
</evidence>
<name>A0A2J7RBX5_9NEOP</name>
<evidence type="ECO:0000259" key="10">
    <source>
        <dbReference type="Pfam" id="PF00060"/>
    </source>
</evidence>
<evidence type="ECO:0000256" key="6">
    <source>
        <dbReference type="ARBA" id="ARBA00023136"/>
    </source>
</evidence>
<dbReference type="InParanoid" id="A0A2J7RBX5"/>
<dbReference type="Gene3D" id="1.10.287.70">
    <property type="match status" value="1"/>
</dbReference>
<feature type="transmembrane region" description="Helical" evidence="9">
    <location>
        <begin position="55"/>
        <end position="84"/>
    </location>
</feature>
<keyword evidence="7" id="KW-0675">Receptor</keyword>
<dbReference type="OrthoDB" id="8186464at2759"/>
<evidence type="ECO:0000256" key="5">
    <source>
        <dbReference type="ARBA" id="ARBA00022989"/>
    </source>
</evidence>
<dbReference type="GO" id="GO:0005886">
    <property type="term" value="C:plasma membrane"/>
    <property type="evidence" value="ECO:0007669"/>
    <property type="project" value="UniProtKB-SubCell"/>
</dbReference>
<keyword evidence="3" id="KW-1003">Cell membrane</keyword>
<dbReference type="EMBL" id="NEVH01005889">
    <property type="protein sequence ID" value="PNF38344.1"/>
    <property type="molecule type" value="Genomic_DNA"/>
</dbReference>
<dbReference type="GO" id="GO:0050906">
    <property type="term" value="P:detection of stimulus involved in sensory perception"/>
    <property type="evidence" value="ECO:0007669"/>
    <property type="project" value="UniProtKB-ARBA"/>
</dbReference>
<evidence type="ECO:0000256" key="2">
    <source>
        <dbReference type="ARBA" id="ARBA00008685"/>
    </source>
</evidence>
<dbReference type="GO" id="GO:0015276">
    <property type="term" value="F:ligand-gated monoatomic ion channel activity"/>
    <property type="evidence" value="ECO:0007669"/>
    <property type="project" value="InterPro"/>
</dbReference>
<dbReference type="AlphaFoldDB" id="A0A2J7RBX5"/>
<keyword evidence="4 9" id="KW-0812">Transmembrane</keyword>
<organism evidence="11 12">
    <name type="scientific">Cryptotermes secundus</name>
    <dbReference type="NCBI Taxonomy" id="105785"/>
    <lineage>
        <taxon>Eukaryota</taxon>
        <taxon>Metazoa</taxon>
        <taxon>Ecdysozoa</taxon>
        <taxon>Arthropoda</taxon>
        <taxon>Hexapoda</taxon>
        <taxon>Insecta</taxon>
        <taxon>Pterygota</taxon>
        <taxon>Neoptera</taxon>
        <taxon>Polyneoptera</taxon>
        <taxon>Dictyoptera</taxon>
        <taxon>Blattodea</taxon>
        <taxon>Blattoidea</taxon>
        <taxon>Termitoidae</taxon>
        <taxon>Kalotermitidae</taxon>
        <taxon>Cryptotermitinae</taxon>
        <taxon>Cryptotermes</taxon>
    </lineage>
</organism>
<sequence>MIKMIQDKQVHVAVDAFGMSGIRAMVVDFTVPLLSTRYCVFVKSPDEVKLQWDNFLAPFSLMLWIAMVVTALIISVHLTLLCYLGERYGNQEAKEIKFYTLSDSLLLVLGLFCQQGHDTTPQTYSCRVVCISTYIIAMMVFGTYSATFISFLAVQDNRLPYTDLKSLLEEGGYTFGLSSKHAQNYISERSRQFLESKFGESYQDDVQPSVLDGLQRVCNSEYSYLIPMDTALAFKGRVDCEIVPLPRETSLYIPQGFAIVKHSPYRGLFNYNLNRLRANGLLYKYRVYDSMRRTCSKEKRIWTNVRLEEVMAIIILLLAGIMVSVVELLLERVTASRTLMQQQRPPRSPGLHPSNISSWQMEDNCELEQPDVV</sequence>
<evidence type="ECO:0000256" key="9">
    <source>
        <dbReference type="SAM" id="Phobius"/>
    </source>
</evidence>
<dbReference type="PANTHER" id="PTHR42643">
    <property type="entry name" value="IONOTROPIC RECEPTOR 20A-RELATED"/>
    <property type="match status" value="1"/>
</dbReference>
<feature type="domain" description="Ionotropic glutamate receptor C-terminal" evidence="10">
    <location>
        <begin position="61"/>
        <end position="320"/>
    </location>
</feature>
<feature type="transmembrane region" description="Helical" evidence="9">
    <location>
        <begin position="12"/>
        <end position="35"/>
    </location>
</feature>
<evidence type="ECO:0000313" key="12">
    <source>
        <dbReference type="Proteomes" id="UP000235965"/>
    </source>
</evidence>
<comment type="subcellular location">
    <subcellularLocation>
        <location evidence="1">Cell membrane</location>
        <topology evidence="1">Multi-pass membrane protein</topology>
    </subcellularLocation>
</comment>
<dbReference type="Proteomes" id="UP000235965">
    <property type="component" value="Unassembled WGS sequence"/>
</dbReference>
<dbReference type="InterPro" id="IPR052192">
    <property type="entry name" value="Insect_Ionotropic_Sensory_Rcpt"/>
</dbReference>
<evidence type="ECO:0000313" key="11">
    <source>
        <dbReference type="EMBL" id="PNF38344.1"/>
    </source>
</evidence>
<protein>
    <recommendedName>
        <fullName evidence="10">Ionotropic glutamate receptor C-terminal domain-containing protein</fullName>
    </recommendedName>
</protein>
<evidence type="ECO:0000256" key="4">
    <source>
        <dbReference type="ARBA" id="ARBA00022692"/>
    </source>
</evidence>
<comment type="caution">
    <text evidence="11">The sequence shown here is derived from an EMBL/GenBank/DDBJ whole genome shotgun (WGS) entry which is preliminary data.</text>
</comment>
<dbReference type="STRING" id="105785.A0A2J7RBX5"/>
<comment type="similarity">
    <text evidence="2">Belongs to the glutamate-gated ion channel (TC 1.A.10.1) family.</text>
</comment>
<evidence type="ECO:0000256" key="7">
    <source>
        <dbReference type="ARBA" id="ARBA00023170"/>
    </source>
</evidence>
<keyword evidence="6 9" id="KW-0472">Membrane</keyword>
<dbReference type="SUPFAM" id="SSF53850">
    <property type="entry name" value="Periplasmic binding protein-like II"/>
    <property type="match status" value="1"/>
</dbReference>
<keyword evidence="8" id="KW-0325">Glycoprotein</keyword>
<keyword evidence="5 9" id="KW-1133">Transmembrane helix</keyword>
<evidence type="ECO:0000256" key="8">
    <source>
        <dbReference type="ARBA" id="ARBA00023180"/>
    </source>
</evidence>
<proteinExistence type="inferred from homology"/>
<feature type="transmembrane region" description="Helical" evidence="9">
    <location>
        <begin position="310"/>
        <end position="330"/>
    </location>
</feature>
<dbReference type="Pfam" id="PF00060">
    <property type="entry name" value="Lig_chan"/>
    <property type="match status" value="1"/>
</dbReference>
<gene>
    <name evidence="11" type="ORF">B7P43_G10525</name>
</gene>
<dbReference type="PANTHER" id="PTHR42643:SF24">
    <property type="entry name" value="IONOTROPIC RECEPTOR 60A"/>
    <property type="match status" value="1"/>
</dbReference>
<evidence type="ECO:0000256" key="3">
    <source>
        <dbReference type="ARBA" id="ARBA00022475"/>
    </source>
</evidence>
<reference evidence="11 12" key="1">
    <citation type="submission" date="2017-12" db="EMBL/GenBank/DDBJ databases">
        <title>Hemimetabolous genomes reveal molecular basis of termite eusociality.</title>
        <authorList>
            <person name="Harrison M.C."/>
            <person name="Jongepier E."/>
            <person name="Robertson H.M."/>
            <person name="Arning N."/>
            <person name="Bitard-Feildel T."/>
            <person name="Chao H."/>
            <person name="Childers C.P."/>
            <person name="Dinh H."/>
            <person name="Doddapaneni H."/>
            <person name="Dugan S."/>
            <person name="Gowin J."/>
            <person name="Greiner C."/>
            <person name="Han Y."/>
            <person name="Hu H."/>
            <person name="Hughes D.S.T."/>
            <person name="Huylmans A.-K."/>
            <person name="Kemena C."/>
            <person name="Kremer L.P.M."/>
            <person name="Lee S.L."/>
            <person name="Lopez-Ezquerra A."/>
            <person name="Mallet L."/>
            <person name="Monroy-Kuhn J.M."/>
            <person name="Moser A."/>
            <person name="Murali S.C."/>
            <person name="Muzny D.M."/>
            <person name="Otani S."/>
            <person name="Piulachs M.-D."/>
            <person name="Poelchau M."/>
            <person name="Qu J."/>
            <person name="Schaub F."/>
            <person name="Wada-Katsumata A."/>
            <person name="Worley K.C."/>
            <person name="Xie Q."/>
            <person name="Ylla G."/>
            <person name="Poulsen M."/>
            <person name="Gibbs R.A."/>
            <person name="Schal C."/>
            <person name="Richards S."/>
            <person name="Belles X."/>
            <person name="Korb J."/>
            <person name="Bornberg-Bauer E."/>
        </authorList>
    </citation>
    <scope>NUCLEOTIDE SEQUENCE [LARGE SCALE GENOMIC DNA]</scope>
    <source>
        <tissue evidence="11">Whole body</tissue>
    </source>
</reference>
<feature type="transmembrane region" description="Helical" evidence="9">
    <location>
        <begin position="132"/>
        <end position="154"/>
    </location>
</feature>
<dbReference type="InterPro" id="IPR001320">
    <property type="entry name" value="Iontro_rcpt_C"/>
</dbReference>
<accession>A0A2J7RBX5</accession>